<dbReference type="EMBL" id="CP048222">
    <property type="protein sequence ID" value="QHT70270.1"/>
    <property type="molecule type" value="Genomic_DNA"/>
</dbReference>
<keyword evidence="3" id="KW-1185">Reference proteome</keyword>
<dbReference type="RefSeq" id="WP_162446251.1">
    <property type="nucleotide sequence ID" value="NZ_CP048222.1"/>
</dbReference>
<dbReference type="Pfam" id="PF13349">
    <property type="entry name" value="DUF4097"/>
    <property type="match status" value="1"/>
</dbReference>
<feature type="domain" description="DUF4097" evidence="1">
    <location>
        <begin position="44"/>
        <end position="298"/>
    </location>
</feature>
<reference evidence="2 3" key="1">
    <citation type="submission" date="2020-01" db="EMBL/GenBank/DDBJ databases">
        <authorList>
            <person name="Kim M.K."/>
        </authorList>
    </citation>
    <scope>NUCLEOTIDE SEQUENCE [LARGE SCALE GENOMIC DNA]</scope>
    <source>
        <strain evidence="2 3">172606-1</strain>
    </source>
</reference>
<evidence type="ECO:0000259" key="1">
    <source>
        <dbReference type="Pfam" id="PF13349"/>
    </source>
</evidence>
<dbReference type="Proteomes" id="UP000480178">
    <property type="component" value="Chromosome"/>
</dbReference>
<protein>
    <submittedName>
        <fullName evidence="2">DUF4097 domain-containing protein</fullName>
    </submittedName>
</protein>
<sequence>MKSPGFKIGFVFFILWLLLPENKLLAQTKVQVVTKTVEQQFVYKAGEKIEIEGEKANIQVKGWNQKEVKVILKLISKAPSQETARQELDYQRYILEKKKETLHIKNYFVLPKGKKDIQALLLAEYEIWLPQEATVSIANLYGSIQMESLQGKLTFSSRYGNILLSAIQGKVHIKSYFGDFTAKNISGHIQGSLDHTKTSMDGISGDITLTNNLGDIILSSLNGVKSLRIDAAKSDISLMVKETRQYQYRFTSEFGEITIPDHINTSLVQHTSSMASWQSAQAGLPLVQVKTTFGTITLQGQ</sequence>
<dbReference type="AlphaFoldDB" id="A0A6C0GS07"/>
<proteinExistence type="predicted"/>
<dbReference type="KEGG" id="rhoz:GXP67_28275"/>
<dbReference type="InterPro" id="IPR025164">
    <property type="entry name" value="Toastrack_DUF4097"/>
</dbReference>
<accession>A0A6C0GS07</accession>
<name>A0A6C0GS07_9BACT</name>
<evidence type="ECO:0000313" key="2">
    <source>
        <dbReference type="EMBL" id="QHT70270.1"/>
    </source>
</evidence>
<gene>
    <name evidence="2" type="ORF">GXP67_28275</name>
</gene>
<organism evidence="2 3">
    <name type="scientific">Rhodocytophaga rosea</name>
    <dbReference type="NCBI Taxonomy" id="2704465"/>
    <lineage>
        <taxon>Bacteria</taxon>
        <taxon>Pseudomonadati</taxon>
        <taxon>Bacteroidota</taxon>
        <taxon>Cytophagia</taxon>
        <taxon>Cytophagales</taxon>
        <taxon>Rhodocytophagaceae</taxon>
        <taxon>Rhodocytophaga</taxon>
    </lineage>
</organism>
<evidence type="ECO:0000313" key="3">
    <source>
        <dbReference type="Proteomes" id="UP000480178"/>
    </source>
</evidence>